<sequence>MQELVNNSVANFSSNNNNLWQSPFLGLNTLTEDGSNNNNNNNNNNNIVSTTLSSPNAIGKCMSVAIYNHIIGGLGPKRIVGDIHYNIYHSDHNSIWSCNAFDYCTLQ</sequence>
<keyword evidence="2" id="KW-1185">Reference proteome</keyword>
<dbReference type="EMBL" id="ASPP01021070">
    <property type="protein sequence ID" value="ETO12787.1"/>
    <property type="molecule type" value="Genomic_DNA"/>
</dbReference>
<gene>
    <name evidence="1" type="ORF">RFI_24588</name>
</gene>
<protein>
    <submittedName>
        <fullName evidence="1">SNF2-related domain-containing protein</fullName>
    </submittedName>
</protein>
<reference evidence="1 2" key="1">
    <citation type="journal article" date="2013" name="Curr. Biol.">
        <title>The Genome of the Foraminiferan Reticulomyxa filosa.</title>
        <authorList>
            <person name="Glockner G."/>
            <person name="Hulsmann N."/>
            <person name="Schleicher M."/>
            <person name="Noegel A.A."/>
            <person name="Eichinger L."/>
            <person name="Gallinger C."/>
            <person name="Pawlowski J."/>
            <person name="Sierra R."/>
            <person name="Euteneuer U."/>
            <person name="Pillet L."/>
            <person name="Moustafa A."/>
            <person name="Platzer M."/>
            <person name="Groth M."/>
            <person name="Szafranski K."/>
            <person name="Schliwa M."/>
        </authorList>
    </citation>
    <scope>NUCLEOTIDE SEQUENCE [LARGE SCALE GENOMIC DNA]</scope>
</reference>
<name>X6MH80_RETFI</name>
<proteinExistence type="predicted"/>
<feature type="non-terminal residue" evidence="1">
    <location>
        <position position="107"/>
    </location>
</feature>
<organism evidence="1 2">
    <name type="scientific">Reticulomyxa filosa</name>
    <dbReference type="NCBI Taxonomy" id="46433"/>
    <lineage>
        <taxon>Eukaryota</taxon>
        <taxon>Sar</taxon>
        <taxon>Rhizaria</taxon>
        <taxon>Retaria</taxon>
        <taxon>Foraminifera</taxon>
        <taxon>Monothalamids</taxon>
        <taxon>Reticulomyxidae</taxon>
        <taxon>Reticulomyxa</taxon>
    </lineage>
</organism>
<dbReference type="AlphaFoldDB" id="X6MH80"/>
<dbReference type="Proteomes" id="UP000023152">
    <property type="component" value="Unassembled WGS sequence"/>
</dbReference>
<accession>X6MH80</accession>
<comment type="caution">
    <text evidence="1">The sequence shown here is derived from an EMBL/GenBank/DDBJ whole genome shotgun (WGS) entry which is preliminary data.</text>
</comment>
<evidence type="ECO:0000313" key="2">
    <source>
        <dbReference type="Proteomes" id="UP000023152"/>
    </source>
</evidence>
<evidence type="ECO:0000313" key="1">
    <source>
        <dbReference type="EMBL" id="ETO12787.1"/>
    </source>
</evidence>